<sequence length="250" mass="28228">MTTVNQIPDANITPSLPPKIREAVDKVKAAKAVWQEERRKQTEAAAMIETIRKRQEDTKTETQALNDEWRNLFRENQGNMTPRMKKLRAEIALGRETLDEFEDLLAAQAAENEFLPWKTADAANHYISEHNRLIETHAVWLWNEFMKEHGQKLIQILGLLKMTLGRSASAVIGVVHTVNDPESVLKQFISEQLTTPALSCNVSSTDDITLPGISIYADDKAIQDARQSPSPAARSRMLKQRDMVKGGEKK</sequence>
<organism evidence="3 5">
    <name type="scientific">Escherichia coli</name>
    <dbReference type="NCBI Taxonomy" id="562"/>
    <lineage>
        <taxon>Bacteria</taxon>
        <taxon>Pseudomonadati</taxon>
        <taxon>Pseudomonadota</taxon>
        <taxon>Gammaproteobacteria</taxon>
        <taxon>Enterobacterales</taxon>
        <taxon>Enterobacteriaceae</taxon>
        <taxon>Escherichia</taxon>
    </lineage>
</organism>
<dbReference type="Gene3D" id="1.20.58.1090">
    <property type="entry name" value="Phage polarity suppression protein monomer"/>
    <property type="match status" value="1"/>
</dbReference>
<dbReference type="EMBL" id="RROO01000073">
    <property type="protein sequence ID" value="TJF60340.1"/>
    <property type="molecule type" value="Genomic_DNA"/>
</dbReference>
<evidence type="ECO:0000313" key="6">
    <source>
        <dbReference type="Proteomes" id="UP000305093"/>
    </source>
</evidence>
<reference evidence="3 5" key="1">
    <citation type="submission" date="2018-05" db="EMBL/GenBank/DDBJ databases">
        <title>Genomic sequencing of EHEC O26 New European Clone.</title>
        <authorList>
            <person name="Karnisova L."/>
            <person name="Nunvar J."/>
            <person name="Marejkova M."/>
            <person name="Mellmann A."/>
            <person name="Drevinek P."/>
            <person name="Blahova K."/>
            <person name="Bielaszewska M."/>
        </authorList>
    </citation>
    <scope>NUCLEOTIDE SEQUENCE [LARGE SCALE GENOMIC DNA]</scope>
    <source>
        <strain evidence="3 5">14-391</strain>
    </source>
</reference>
<feature type="compositionally biased region" description="Basic and acidic residues" evidence="2">
    <location>
        <begin position="239"/>
        <end position="250"/>
    </location>
</feature>
<comment type="caution">
    <text evidence="3">The sequence shown here is derived from an EMBL/GenBank/DDBJ whole genome shotgun (WGS) entry which is preliminary data.</text>
</comment>
<protein>
    <submittedName>
        <fullName evidence="3">Septation initiation protein</fullName>
    </submittedName>
</protein>
<evidence type="ECO:0000313" key="3">
    <source>
        <dbReference type="EMBL" id="PZZ70280.1"/>
    </source>
</evidence>
<reference evidence="4 6" key="2">
    <citation type="submission" date="2018-12" db="EMBL/GenBank/DDBJ databases">
        <title>Food and Water Safety Consortium.</title>
        <authorList>
            <person name="Tyson S."/>
            <person name="Peterson C.-L."/>
            <person name="Olson A."/>
            <person name="Tyler S."/>
            <person name="Cabral J."/>
            <person name="Lynch T."/>
            <person name="Knox N."/>
            <person name="Van Domselaar G."/>
            <person name="Graham M."/>
        </authorList>
    </citation>
    <scope>NUCLEOTIDE SEQUENCE [LARGE SCALE GENOMIC DNA]</scope>
    <source>
        <strain evidence="4 6">FWSEC0419</strain>
    </source>
</reference>
<dbReference type="RefSeq" id="WP_000214377.1">
    <property type="nucleotide sequence ID" value="NZ_AP018808.1"/>
</dbReference>
<evidence type="ECO:0000313" key="4">
    <source>
        <dbReference type="EMBL" id="TJF60340.1"/>
    </source>
</evidence>
<name>A0A0F3VHF5_ECOLX</name>
<accession>A0A0F3VHF5</accession>
<evidence type="ECO:0000313" key="5">
    <source>
        <dbReference type="Proteomes" id="UP000248865"/>
    </source>
</evidence>
<dbReference type="AlphaFoldDB" id="A0A0F3VHF5"/>
<gene>
    <name evidence="4" type="ORF">C9194_23995</name>
    <name evidence="3" type="ORF">DIV22_09410</name>
</gene>
<evidence type="ECO:0000256" key="2">
    <source>
        <dbReference type="SAM" id="MobiDB-lite"/>
    </source>
</evidence>
<evidence type="ECO:0000256" key="1">
    <source>
        <dbReference type="SAM" id="Coils"/>
    </source>
</evidence>
<feature type="coiled-coil region" evidence="1">
    <location>
        <begin position="48"/>
        <end position="104"/>
    </location>
</feature>
<proteinExistence type="predicted"/>
<dbReference type="EMBL" id="QFSS01000039">
    <property type="protein sequence ID" value="PZZ70280.1"/>
    <property type="molecule type" value="Genomic_DNA"/>
</dbReference>
<dbReference type="Proteomes" id="UP000305093">
    <property type="component" value="Unassembled WGS sequence"/>
</dbReference>
<keyword evidence="1" id="KW-0175">Coiled coil</keyword>
<feature type="region of interest" description="Disordered" evidence="2">
    <location>
        <begin position="223"/>
        <end position="250"/>
    </location>
</feature>
<dbReference type="Proteomes" id="UP000248865">
    <property type="component" value="Unassembled WGS sequence"/>
</dbReference>